<dbReference type="Proteomes" id="UP000253606">
    <property type="component" value="Chromosome"/>
</dbReference>
<sequence>MLGKAYGYGTEPDEALRILEGYAEAGGNLIDLSDAYQRGESERLIGTFVGNNRNDFILISKYTRSAHADPSLGVLGNSRKVMVQAVEESLKRLKTDRIDIYLAHLDDGVTPIEEIVRGFDDLARAGKIVYGGLCNFPAWRVATAVTIADLRGWLPIAVVQLEYSLIERTTERELLPMAEAMGLAVLGYSPLASGILTGKYRTGEKGRVTEFKAGVPQAGGNHEALLDVVIAVAAELHSDPAKVAIAWVSAKGVIPILGANTRSQLDANLGASLIRLDAEQIARLDKASDIPLGYPQERLRSEGVRAMLTGDRWNQIDRPARVVR</sequence>
<evidence type="ECO:0000259" key="2">
    <source>
        <dbReference type="Pfam" id="PF00248"/>
    </source>
</evidence>
<gene>
    <name evidence="3" type="ORF">ACPOL_1876</name>
</gene>
<organism evidence="3 4">
    <name type="scientific">Acidisarcina polymorpha</name>
    <dbReference type="NCBI Taxonomy" id="2211140"/>
    <lineage>
        <taxon>Bacteria</taxon>
        <taxon>Pseudomonadati</taxon>
        <taxon>Acidobacteriota</taxon>
        <taxon>Terriglobia</taxon>
        <taxon>Terriglobales</taxon>
        <taxon>Acidobacteriaceae</taxon>
        <taxon>Acidisarcina</taxon>
    </lineage>
</organism>
<dbReference type="GO" id="GO:0005829">
    <property type="term" value="C:cytosol"/>
    <property type="evidence" value="ECO:0007669"/>
    <property type="project" value="TreeGrafter"/>
</dbReference>
<dbReference type="GO" id="GO:0016491">
    <property type="term" value="F:oxidoreductase activity"/>
    <property type="evidence" value="ECO:0007669"/>
    <property type="project" value="UniProtKB-KW"/>
</dbReference>
<protein>
    <submittedName>
        <fullName evidence="3">Oxidoreductase</fullName>
    </submittedName>
</protein>
<dbReference type="Gene3D" id="3.20.20.100">
    <property type="entry name" value="NADP-dependent oxidoreductase domain"/>
    <property type="match status" value="1"/>
</dbReference>
<feature type="domain" description="NADP-dependent oxidoreductase" evidence="2">
    <location>
        <begin position="9"/>
        <end position="288"/>
    </location>
</feature>
<dbReference type="AlphaFoldDB" id="A0A2Z5FXW9"/>
<evidence type="ECO:0000313" key="4">
    <source>
        <dbReference type="Proteomes" id="UP000253606"/>
    </source>
</evidence>
<proteinExistence type="predicted"/>
<name>A0A2Z5FXW9_9BACT</name>
<keyword evidence="4" id="KW-1185">Reference proteome</keyword>
<evidence type="ECO:0000256" key="1">
    <source>
        <dbReference type="ARBA" id="ARBA00023002"/>
    </source>
</evidence>
<keyword evidence="1" id="KW-0560">Oxidoreductase</keyword>
<dbReference type="PANTHER" id="PTHR43364">
    <property type="entry name" value="NADH-SPECIFIC METHYLGLYOXAL REDUCTASE-RELATED"/>
    <property type="match status" value="1"/>
</dbReference>
<dbReference type="EMBL" id="CP030840">
    <property type="protein sequence ID" value="AXC11216.1"/>
    <property type="molecule type" value="Genomic_DNA"/>
</dbReference>
<dbReference type="InterPro" id="IPR050523">
    <property type="entry name" value="AKR_Detox_Biosynth"/>
</dbReference>
<dbReference type="Pfam" id="PF00248">
    <property type="entry name" value="Aldo_ket_red"/>
    <property type="match status" value="1"/>
</dbReference>
<reference evidence="3 4" key="1">
    <citation type="journal article" date="2018" name="Front. Microbiol.">
        <title>Hydrolytic Capabilities as a Key to Environmental Success: Chitinolytic and Cellulolytic Acidobacteria From Acidic Sub-arctic Soils and Boreal Peatlands.</title>
        <authorList>
            <person name="Belova S.E."/>
            <person name="Ravin N.V."/>
            <person name="Pankratov T.A."/>
            <person name="Rakitin A.L."/>
            <person name="Ivanova A.A."/>
            <person name="Beletsky A.V."/>
            <person name="Mardanov A.V."/>
            <person name="Sinninghe Damste J.S."/>
            <person name="Dedysh S.N."/>
        </authorList>
    </citation>
    <scope>NUCLEOTIDE SEQUENCE [LARGE SCALE GENOMIC DNA]</scope>
    <source>
        <strain evidence="3 4">SBC82</strain>
    </source>
</reference>
<accession>A0A2Z5FXW9</accession>
<evidence type="ECO:0000313" key="3">
    <source>
        <dbReference type="EMBL" id="AXC11216.1"/>
    </source>
</evidence>
<dbReference type="PANTHER" id="PTHR43364:SF4">
    <property type="entry name" value="NAD(P)-LINKED OXIDOREDUCTASE SUPERFAMILY PROTEIN"/>
    <property type="match status" value="1"/>
</dbReference>
<dbReference type="SUPFAM" id="SSF51430">
    <property type="entry name" value="NAD(P)-linked oxidoreductase"/>
    <property type="match status" value="1"/>
</dbReference>
<dbReference type="KEGG" id="abas:ACPOL_1876"/>
<dbReference type="InterPro" id="IPR023210">
    <property type="entry name" value="NADP_OxRdtase_dom"/>
</dbReference>
<dbReference type="InterPro" id="IPR036812">
    <property type="entry name" value="NAD(P)_OxRdtase_dom_sf"/>
</dbReference>